<keyword evidence="3" id="KW-1185">Reference proteome</keyword>
<dbReference type="OrthoDB" id="3829035at2"/>
<protein>
    <submittedName>
        <fullName evidence="2">Uncharacterized protein</fullName>
    </submittedName>
</protein>
<dbReference type="Proteomes" id="UP000007967">
    <property type="component" value="Chromosome"/>
</dbReference>
<reference evidence="2 3" key="2">
    <citation type="journal article" date="2010" name="Stand. Genomic Sci.">
        <title>Complete genome sequence of Kribbella flavida type strain (IFO 14399).</title>
        <authorList>
            <person name="Pukall R."/>
            <person name="Lapidus A."/>
            <person name="Glavina Del Rio T."/>
            <person name="Copeland A."/>
            <person name="Tice H."/>
            <person name="Cheng J.-F."/>
            <person name="Lucas S."/>
            <person name="Chen F."/>
            <person name="Nolan M."/>
            <person name="LaButti K."/>
            <person name="Pati A."/>
            <person name="Ivanova N."/>
            <person name="Mavrommatis K."/>
            <person name="Mikhailova N."/>
            <person name="Pitluck S."/>
            <person name="Bruce D."/>
            <person name="Goodwin L."/>
            <person name="Land M."/>
            <person name="Hauser L."/>
            <person name="Chang Y.-J."/>
            <person name="Jeffries C.D."/>
            <person name="Chen A."/>
            <person name="Palaniappan K."/>
            <person name="Chain P."/>
            <person name="Rohde M."/>
            <person name="Goeker M."/>
            <person name="Bristow J."/>
            <person name="Eisen J.A."/>
            <person name="Markowitz V."/>
            <person name="Hugenholtz P."/>
            <person name="Kyrpides N.C."/>
            <person name="Klenk H.-P."/>
            <person name="Brettin T."/>
        </authorList>
    </citation>
    <scope>NUCLEOTIDE SEQUENCE [LARGE SCALE GENOMIC DNA]</scope>
    <source>
        <strain evidence="3">DSM 17836 / JCM 10339 / NBRC 14399</strain>
    </source>
</reference>
<evidence type="ECO:0000256" key="1">
    <source>
        <dbReference type="SAM" id="MobiDB-lite"/>
    </source>
</evidence>
<reference evidence="3" key="1">
    <citation type="submission" date="2009-09" db="EMBL/GenBank/DDBJ databases">
        <title>The complete genome of Kribbella flavida DSM 17836.</title>
        <authorList>
            <consortium name="US DOE Joint Genome Institute (JGI-PGF)"/>
            <person name="Lucas S."/>
            <person name="Copeland A."/>
            <person name="Lapidus A."/>
            <person name="Glavina del Rio T."/>
            <person name="Dalin E."/>
            <person name="Tice H."/>
            <person name="Bruce D."/>
            <person name="Goodwin L."/>
            <person name="Pitluck S."/>
            <person name="Kyrpides N."/>
            <person name="Mavromatis K."/>
            <person name="Ivanova N."/>
            <person name="Saunders E."/>
            <person name="Brettin T."/>
            <person name="Detter J.C."/>
            <person name="Han C."/>
            <person name="Larimer F."/>
            <person name="Land M."/>
            <person name="Hauser L."/>
            <person name="Markowitz V."/>
            <person name="Cheng J.-F."/>
            <person name="Hugenholtz P."/>
            <person name="Woyke T."/>
            <person name="Wu D."/>
            <person name="Pukall R."/>
            <person name="Klenk H.-P."/>
            <person name="Eisen J.A."/>
        </authorList>
    </citation>
    <scope>NUCLEOTIDE SEQUENCE [LARGE SCALE GENOMIC DNA]</scope>
    <source>
        <strain evidence="3">DSM 17836 / JCM 10339 / NBRC 14399</strain>
    </source>
</reference>
<gene>
    <name evidence="2" type="ordered locus">Kfla_6626</name>
</gene>
<accession>D2PZQ2</accession>
<proteinExistence type="predicted"/>
<evidence type="ECO:0000313" key="2">
    <source>
        <dbReference type="EMBL" id="ADB35618.1"/>
    </source>
</evidence>
<dbReference type="STRING" id="479435.Kfla_6626"/>
<name>D2PZQ2_KRIFD</name>
<dbReference type="KEGG" id="kfl:Kfla_6626"/>
<dbReference type="HOGENOM" id="CLU_2825486_0_0_11"/>
<organism evidence="2 3">
    <name type="scientific">Kribbella flavida (strain DSM 17836 / JCM 10339 / NBRC 14399)</name>
    <dbReference type="NCBI Taxonomy" id="479435"/>
    <lineage>
        <taxon>Bacteria</taxon>
        <taxon>Bacillati</taxon>
        <taxon>Actinomycetota</taxon>
        <taxon>Actinomycetes</taxon>
        <taxon>Propionibacteriales</taxon>
        <taxon>Kribbellaceae</taxon>
        <taxon>Kribbella</taxon>
    </lineage>
</organism>
<dbReference type="AlphaFoldDB" id="D2PZQ2"/>
<sequence length="66" mass="7357">MADLRTARNKRVPGGRTGAPVRQGHAMRRVHLACGHVQRDRIARAGDHVWCEADCADWVRVVAVDE</sequence>
<feature type="region of interest" description="Disordered" evidence="1">
    <location>
        <begin position="1"/>
        <end position="23"/>
    </location>
</feature>
<dbReference type="EMBL" id="CP001736">
    <property type="protein sequence ID" value="ADB35618.1"/>
    <property type="molecule type" value="Genomic_DNA"/>
</dbReference>
<evidence type="ECO:0000313" key="3">
    <source>
        <dbReference type="Proteomes" id="UP000007967"/>
    </source>
</evidence>